<sequence length="441" mass="49936">MKLVLVFAVILGCVSAASLGRRREHYRGNQLLRITAENEEDVKWLKTLEGTSSGTLDFWSKSAGGRTVDVMVSEGYVREFNQMLDRRDLSYRVLMNDVQEHVDEEYEHAMRTSMASRSKRDVSFDYTVYHKYDEIQQWTDDIAAEYEFVTKFSFGKTYEGRDIGALEIAAPPISGAKEPKPVVYFEGGIHAREWISPATVMYFTGKLLENYANGDTDARRVLGMFDLHIIPSLNGDGYVFSWTDERLWRKSRQPNPDFGCMGTDLNRNFESYWGGDGASPWPCSIVFRGFTPMNNMELAAIDNHFTQLKKDNRETKVFIDWHSYSQLILAPWSFDSEYELPEDSEMQLAAASAMAAAMNSTNNVPGGYIHGPSARLLYEAAGASNDYGYAGLPQARYTYVVELRDKGDKGFILPADQIEPTGEESYNGVIALLSWIIDNDY</sequence>
<feature type="signal peptide" evidence="15">
    <location>
        <begin position="1"/>
        <end position="16"/>
    </location>
</feature>
<keyword evidence="4 17" id="KW-0121">Carboxypeptidase</keyword>
<name>A0A9Q1CGJ4_HOLLE</name>
<dbReference type="InterPro" id="IPR057246">
    <property type="entry name" value="CARBOXYPEPT_ZN_1"/>
</dbReference>
<comment type="similarity">
    <text evidence="3 14">Belongs to the peptidase M14 family.</text>
</comment>
<comment type="function">
    <text evidence="2">Extracellular metalloprotease that contributes to pathogenicity.</text>
</comment>
<feature type="active site" description="Proton donor/acceptor" evidence="14">
    <location>
        <position position="402"/>
    </location>
</feature>
<reference evidence="17" key="1">
    <citation type="submission" date="2021-10" db="EMBL/GenBank/DDBJ databases">
        <title>Tropical sea cucumber genome reveals ecological adaptation and Cuvierian tubules defense mechanism.</title>
        <authorList>
            <person name="Chen T."/>
        </authorList>
    </citation>
    <scope>NUCLEOTIDE SEQUENCE</scope>
    <source>
        <strain evidence="17">Nanhai2018</strain>
        <tissue evidence="17">Muscle</tissue>
    </source>
</reference>
<dbReference type="GO" id="GO:0006508">
    <property type="term" value="P:proteolysis"/>
    <property type="evidence" value="ECO:0007669"/>
    <property type="project" value="UniProtKB-KW"/>
</dbReference>
<dbReference type="Proteomes" id="UP001152320">
    <property type="component" value="Chromosome 4"/>
</dbReference>
<dbReference type="FunFam" id="3.30.70.340:FF:000002">
    <property type="entry name" value="Carboxypeptidase A"/>
    <property type="match status" value="1"/>
</dbReference>
<dbReference type="InterPro" id="IPR036990">
    <property type="entry name" value="M14A-like_propep"/>
</dbReference>
<evidence type="ECO:0000259" key="16">
    <source>
        <dbReference type="PROSITE" id="PS52035"/>
    </source>
</evidence>
<keyword evidence="10" id="KW-0843">Virulence</keyword>
<evidence type="ECO:0000313" key="17">
    <source>
        <dbReference type="EMBL" id="KAJ8044285.1"/>
    </source>
</evidence>
<dbReference type="InterPro" id="IPR003146">
    <property type="entry name" value="M14A_act_pep"/>
</dbReference>
<proteinExistence type="inferred from homology"/>
<keyword evidence="11" id="KW-0482">Metalloprotease</keyword>
<keyword evidence="18" id="KW-1185">Reference proteome</keyword>
<evidence type="ECO:0000256" key="10">
    <source>
        <dbReference type="ARBA" id="ARBA00023026"/>
    </source>
</evidence>
<dbReference type="SUPFAM" id="SSF53187">
    <property type="entry name" value="Zn-dependent exopeptidases"/>
    <property type="match status" value="1"/>
</dbReference>
<evidence type="ECO:0000256" key="5">
    <source>
        <dbReference type="ARBA" id="ARBA00022670"/>
    </source>
</evidence>
<dbReference type="Pfam" id="PF02244">
    <property type="entry name" value="Propep_M14"/>
    <property type="match status" value="1"/>
</dbReference>
<dbReference type="Pfam" id="PF00246">
    <property type="entry name" value="Peptidase_M14"/>
    <property type="match status" value="1"/>
</dbReference>
<keyword evidence="5" id="KW-0645">Protease</keyword>
<comment type="caution">
    <text evidence="17">The sequence shown here is derived from an EMBL/GenBank/DDBJ whole genome shotgun (WGS) entry which is preliminary data.</text>
</comment>
<evidence type="ECO:0000256" key="12">
    <source>
        <dbReference type="ARBA" id="ARBA00023145"/>
    </source>
</evidence>
<dbReference type="AlphaFoldDB" id="A0A9Q1CGJ4"/>
<protein>
    <submittedName>
        <fullName evidence="17">Carboxypeptidase A1</fullName>
    </submittedName>
</protein>
<evidence type="ECO:0000256" key="14">
    <source>
        <dbReference type="PROSITE-ProRule" id="PRU01379"/>
    </source>
</evidence>
<evidence type="ECO:0000256" key="7">
    <source>
        <dbReference type="ARBA" id="ARBA00022729"/>
    </source>
</evidence>
<evidence type="ECO:0000256" key="15">
    <source>
        <dbReference type="SAM" id="SignalP"/>
    </source>
</evidence>
<dbReference type="CDD" id="cd03860">
    <property type="entry name" value="M14_CP_A-B_like"/>
    <property type="match status" value="1"/>
</dbReference>
<dbReference type="Gene3D" id="3.30.70.340">
    <property type="entry name" value="Metallocarboxypeptidase-like"/>
    <property type="match status" value="1"/>
</dbReference>
<evidence type="ECO:0000256" key="13">
    <source>
        <dbReference type="ARBA" id="ARBA00023157"/>
    </source>
</evidence>
<keyword evidence="12" id="KW-0865">Zymogen</keyword>
<dbReference type="GO" id="GO:0005615">
    <property type="term" value="C:extracellular space"/>
    <property type="evidence" value="ECO:0007669"/>
    <property type="project" value="TreeGrafter"/>
</dbReference>
<dbReference type="SMART" id="SM00631">
    <property type="entry name" value="Zn_pept"/>
    <property type="match status" value="1"/>
</dbReference>
<dbReference type="PROSITE" id="PS00132">
    <property type="entry name" value="CARBOXYPEPT_ZN_1"/>
    <property type="match status" value="1"/>
</dbReference>
<organism evidence="17 18">
    <name type="scientific">Holothuria leucospilota</name>
    <name type="common">Black long sea cucumber</name>
    <name type="synonym">Mertensiothuria leucospilota</name>
    <dbReference type="NCBI Taxonomy" id="206669"/>
    <lineage>
        <taxon>Eukaryota</taxon>
        <taxon>Metazoa</taxon>
        <taxon>Echinodermata</taxon>
        <taxon>Eleutherozoa</taxon>
        <taxon>Echinozoa</taxon>
        <taxon>Holothuroidea</taxon>
        <taxon>Aspidochirotacea</taxon>
        <taxon>Aspidochirotida</taxon>
        <taxon>Holothuriidae</taxon>
        <taxon>Holothuria</taxon>
    </lineage>
</organism>
<keyword evidence="8" id="KW-0378">Hydrolase</keyword>
<keyword evidence="13" id="KW-1015">Disulfide bond</keyword>
<keyword evidence="7 15" id="KW-0732">Signal</keyword>
<dbReference type="PANTHER" id="PTHR11705">
    <property type="entry name" value="PROTEASE FAMILY M14 CARBOXYPEPTIDASE A,B"/>
    <property type="match status" value="1"/>
</dbReference>
<dbReference type="GO" id="GO:0008270">
    <property type="term" value="F:zinc ion binding"/>
    <property type="evidence" value="ECO:0007669"/>
    <property type="project" value="InterPro"/>
</dbReference>
<dbReference type="InterPro" id="IPR000834">
    <property type="entry name" value="Peptidase_M14"/>
</dbReference>
<dbReference type="Gene3D" id="3.40.630.10">
    <property type="entry name" value="Zn peptidases"/>
    <property type="match status" value="1"/>
</dbReference>
<feature type="chain" id="PRO_5040196087" evidence="15">
    <location>
        <begin position="17"/>
        <end position="441"/>
    </location>
</feature>
<dbReference type="PANTHER" id="PTHR11705:SF143">
    <property type="entry name" value="SLL0236 PROTEIN"/>
    <property type="match status" value="1"/>
</dbReference>
<keyword evidence="6" id="KW-0479">Metal-binding</keyword>
<dbReference type="PRINTS" id="PR00765">
    <property type="entry name" value="CRBOXYPTASEA"/>
</dbReference>
<evidence type="ECO:0000256" key="2">
    <source>
        <dbReference type="ARBA" id="ARBA00003091"/>
    </source>
</evidence>
<feature type="domain" description="Peptidase M14" evidence="16">
    <location>
        <begin position="128"/>
        <end position="436"/>
    </location>
</feature>
<comment type="cofactor">
    <cofactor evidence="1">
        <name>Zn(2+)</name>
        <dbReference type="ChEBI" id="CHEBI:29105"/>
    </cofactor>
</comment>
<evidence type="ECO:0000313" key="18">
    <source>
        <dbReference type="Proteomes" id="UP001152320"/>
    </source>
</evidence>
<evidence type="ECO:0000256" key="1">
    <source>
        <dbReference type="ARBA" id="ARBA00001947"/>
    </source>
</evidence>
<dbReference type="EMBL" id="JAIZAY010000004">
    <property type="protein sequence ID" value="KAJ8044285.1"/>
    <property type="molecule type" value="Genomic_DNA"/>
</dbReference>
<accession>A0A9Q1CGJ4</accession>
<evidence type="ECO:0000256" key="4">
    <source>
        <dbReference type="ARBA" id="ARBA00022645"/>
    </source>
</evidence>
<dbReference type="OrthoDB" id="3626597at2759"/>
<evidence type="ECO:0000256" key="11">
    <source>
        <dbReference type="ARBA" id="ARBA00023049"/>
    </source>
</evidence>
<evidence type="ECO:0000256" key="3">
    <source>
        <dbReference type="ARBA" id="ARBA00005988"/>
    </source>
</evidence>
<dbReference type="PROSITE" id="PS52035">
    <property type="entry name" value="PEPTIDASE_M14"/>
    <property type="match status" value="1"/>
</dbReference>
<evidence type="ECO:0000256" key="9">
    <source>
        <dbReference type="ARBA" id="ARBA00022833"/>
    </source>
</evidence>
<dbReference type="SUPFAM" id="SSF54897">
    <property type="entry name" value="Protease propeptides/inhibitors"/>
    <property type="match status" value="1"/>
</dbReference>
<dbReference type="GO" id="GO:0004181">
    <property type="term" value="F:metallocarboxypeptidase activity"/>
    <property type="evidence" value="ECO:0007669"/>
    <property type="project" value="InterPro"/>
</dbReference>
<evidence type="ECO:0000256" key="6">
    <source>
        <dbReference type="ARBA" id="ARBA00022723"/>
    </source>
</evidence>
<keyword evidence="9" id="KW-0862">Zinc</keyword>
<gene>
    <name evidence="17" type="ORF">HOLleu_11706</name>
</gene>
<dbReference type="FunFam" id="3.40.630.10:FF:000084">
    <property type="entry name" value="Carboxypeptidase B2"/>
    <property type="match status" value="1"/>
</dbReference>
<evidence type="ECO:0000256" key="8">
    <source>
        <dbReference type="ARBA" id="ARBA00022801"/>
    </source>
</evidence>